<evidence type="ECO:0000313" key="2">
    <source>
        <dbReference type="EMBL" id="EME82416.1"/>
    </source>
</evidence>
<dbReference type="KEGG" id="pfj:MYCFIDRAFT_175956"/>
<dbReference type="VEuPathDB" id="FungiDB:MYCFIDRAFT_175956"/>
<gene>
    <name evidence="2" type="ORF">MYCFIDRAFT_175956</name>
</gene>
<proteinExistence type="predicted"/>
<dbReference type="Proteomes" id="UP000016932">
    <property type="component" value="Unassembled WGS sequence"/>
</dbReference>
<feature type="region of interest" description="Disordered" evidence="1">
    <location>
        <begin position="116"/>
        <end position="139"/>
    </location>
</feature>
<evidence type="ECO:0000313" key="3">
    <source>
        <dbReference type="Proteomes" id="UP000016932"/>
    </source>
</evidence>
<accession>M3ACY8</accession>
<evidence type="ECO:0000256" key="1">
    <source>
        <dbReference type="SAM" id="MobiDB-lite"/>
    </source>
</evidence>
<dbReference type="HOGENOM" id="CLU_912540_0_0_1"/>
<keyword evidence="3" id="KW-1185">Reference proteome</keyword>
<feature type="region of interest" description="Disordered" evidence="1">
    <location>
        <begin position="1"/>
        <end position="20"/>
    </location>
</feature>
<sequence>MKSQYARNLEVDSSGSSNRSVSIFHHNHKTYYGNDIAAIQQNLWLVECRLETQPKVMVANLTLRQRKQVISPIPLQEMAAMRKLCRFTTPGCPDFDPPNAAAVATATDIEIGNGSGRVRREEEREPLRVREEAENEGGDTSRNLRVMVKFKHVFISLQNSIAAAHRIASGIILPKKIHTRFAKIPSFRSSHQAVKIIDSHSFSFPSKDNGEPPPPPPPPTRYPSPNKLLNRSQGSTERMKLQLKRCRRQKKFRHAVIHRRHGFSPRHYQRLLVLRPSPGRAGGPMVDFLTGLPVLRSGACMFCAD</sequence>
<feature type="compositionally biased region" description="Pro residues" evidence="1">
    <location>
        <begin position="211"/>
        <end position="222"/>
    </location>
</feature>
<dbReference type="RefSeq" id="XP_007927786.1">
    <property type="nucleotide sequence ID" value="XM_007929595.1"/>
</dbReference>
<reference evidence="2 3" key="1">
    <citation type="journal article" date="2012" name="PLoS Pathog.">
        <title>Diverse lifestyles and strategies of plant pathogenesis encoded in the genomes of eighteen Dothideomycetes fungi.</title>
        <authorList>
            <person name="Ohm R.A."/>
            <person name="Feau N."/>
            <person name="Henrissat B."/>
            <person name="Schoch C.L."/>
            <person name="Horwitz B.A."/>
            <person name="Barry K.W."/>
            <person name="Condon B.J."/>
            <person name="Copeland A.C."/>
            <person name="Dhillon B."/>
            <person name="Glaser F."/>
            <person name="Hesse C.N."/>
            <person name="Kosti I."/>
            <person name="LaButti K."/>
            <person name="Lindquist E.A."/>
            <person name="Lucas S."/>
            <person name="Salamov A.A."/>
            <person name="Bradshaw R.E."/>
            <person name="Ciuffetti L."/>
            <person name="Hamelin R.C."/>
            <person name="Kema G.H.J."/>
            <person name="Lawrence C."/>
            <person name="Scott J.A."/>
            <person name="Spatafora J.W."/>
            <person name="Turgeon B.G."/>
            <person name="de Wit P.J.G.M."/>
            <person name="Zhong S."/>
            <person name="Goodwin S.B."/>
            <person name="Grigoriev I.V."/>
        </authorList>
    </citation>
    <scope>NUCLEOTIDE SEQUENCE [LARGE SCALE GENOMIC DNA]</scope>
    <source>
        <strain evidence="2 3">CIRAD86</strain>
    </source>
</reference>
<dbReference type="EMBL" id="KB446559">
    <property type="protein sequence ID" value="EME82416.1"/>
    <property type="molecule type" value="Genomic_DNA"/>
</dbReference>
<name>M3ACY8_PSEFD</name>
<feature type="region of interest" description="Disordered" evidence="1">
    <location>
        <begin position="201"/>
        <end position="238"/>
    </location>
</feature>
<feature type="compositionally biased region" description="Polar residues" evidence="1">
    <location>
        <begin position="227"/>
        <end position="236"/>
    </location>
</feature>
<protein>
    <submittedName>
        <fullName evidence="2">Uncharacterized protein</fullName>
    </submittedName>
</protein>
<dbReference type="AlphaFoldDB" id="M3ACY8"/>
<dbReference type="GeneID" id="19333473"/>
<feature type="compositionally biased region" description="Basic and acidic residues" evidence="1">
    <location>
        <begin position="118"/>
        <end position="132"/>
    </location>
</feature>
<organism evidence="2 3">
    <name type="scientific">Pseudocercospora fijiensis (strain CIRAD86)</name>
    <name type="common">Black leaf streak disease fungus</name>
    <name type="synonym">Mycosphaerella fijiensis</name>
    <dbReference type="NCBI Taxonomy" id="383855"/>
    <lineage>
        <taxon>Eukaryota</taxon>
        <taxon>Fungi</taxon>
        <taxon>Dikarya</taxon>
        <taxon>Ascomycota</taxon>
        <taxon>Pezizomycotina</taxon>
        <taxon>Dothideomycetes</taxon>
        <taxon>Dothideomycetidae</taxon>
        <taxon>Mycosphaerellales</taxon>
        <taxon>Mycosphaerellaceae</taxon>
        <taxon>Pseudocercospora</taxon>
    </lineage>
</organism>